<organism evidence="2 3">
    <name type="scientific">Shewanella aestuarii</name>
    <dbReference type="NCBI Taxonomy" id="1028752"/>
    <lineage>
        <taxon>Bacteria</taxon>
        <taxon>Pseudomonadati</taxon>
        <taxon>Pseudomonadota</taxon>
        <taxon>Gammaproteobacteria</taxon>
        <taxon>Alteromonadales</taxon>
        <taxon>Shewanellaceae</taxon>
        <taxon>Shewanella</taxon>
    </lineage>
</organism>
<gene>
    <name evidence="2" type="ORF">L2689_04555</name>
</gene>
<protein>
    <submittedName>
        <fullName evidence="2">DUF2955 domain-containing protein</fullName>
    </submittedName>
</protein>
<feature type="transmembrane region" description="Helical" evidence="1">
    <location>
        <begin position="303"/>
        <end position="328"/>
    </location>
</feature>
<reference evidence="2 3" key="1">
    <citation type="submission" date="2022-01" db="EMBL/GenBank/DDBJ databases">
        <title>Whole genome-based taxonomy of the Shewanellaceae.</title>
        <authorList>
            <person name="Martin-Rodriguez A.J."/>
        </authorList>
    </citation>
    <scope>NUCLEOTIDE SEQUENCE [LARGE SCALE GENOMIC DNA]</scope>
    <source>
        <strain evidence="2 3">JCM 17801</strain>
    </source>
</reference>
<feature type="transmembrane region" description="Helical" evidence="1">
    <location>
        <begin position="246"/>
        <end position="266"/>
    </location>
</feature>
<feature type="transmembrane region" description="Helical" evidence="1">
    <location>
        <begin position="12"/>
        <end position="45"/>
    </location>
</feature>
<dbReference type="InterPro" id="IPR022604">
    <property type="entry name" value="DUF2955"/>
</dbReference>
<keyword evidence="1" id="KW-0472">Membrane</keyword>
<feature type="transmembrane region" description="Helical" evidence="1">
    <location>
        <begin position="222"/>
        <end position="240"/>
    </location>
</feature>
<evidence type="ECO:0000313" key="3">
    <source>
        <dbReference type="Proteomes" id="UP001203212"/>
    </source>
</evidence>
<feature type="transmembrane region" description="Helical" evidence="1">
    <location>
        <begin position="273"/>
        <end position="291"/>
    </location>
</feature>
<feature type="transmembrane region" description="Helical" evidence="1">
    <location>
        <begin position="104"/>
        <end position="123"/>
    </location>
</feature>
<feature type="transmembrane region" description="Helical" evidence="1">
    <location>
        <begin position="129"/>
        <end position="152"/>
    </location>
</feature>
<dbReference type="Pfam" id="PF11168">
    <property type="entry name" value="DUF2955"/>
    <property type="match status" value="1"/>
</dbReference>
<keyword evidence="1" id="KW-1133">Transmembrane helix</keyword>
<keyword evidence="3" id="KW-1185">Reference proteome</keyword>
<feature type="transmembrane region" description="Helical" evidence="1">
    <location>
        <begin position="173"/>
        <end position="193"/>
    </location>
</feature>
<feature type="transmembrane region" description="Helical" evidence="1">
    <location>
        <begin position="199"/>
        <end position="215"/>
    </location>
</feature>
<accession>A0ABT0KZ36</accession>
<proteinExistence type="predicted"/>
<comment type="caution">
    <text evidence="2">The sequence shown here is derived from an EMBL/GenBank/DDBJ whole genome shotgun (WGS) entry which is preliminary data.</text>
</comment>
<feature type="transmembrane region" description="Helical" evidence="1">
    <location>
        <begin position="81"/>
        <end position="97"/>
    </location>
</feature>
<keyword evidence="1" id="KW-0812">Transmembrane</keyword>
<feature type="transmembrane region" description="Helical" evidence="1">
    <location>
        <begin position="57"/>
        <end position="75"/>
    </location>
</feature>
<dbReference type="EMBL" id="JAKILK010000002">
    <property type="protein sequence ID" value="MCL1116515.1"/>
    <property type="molecule type" value="Genomic_DNA"/>
</dbReference>
<evidence type="ECO:0000313" key="2">
    <source>
        <dbReference type="EMBL" id="MCL1116515.1"/>
    </source>
</evidence>
<dbReference type="Proteomes" id="UP001203212">
    <property type="component" value="Unassembled WGS sequence"/>
</dbReference>
<evidence type="ECO:0000256" key="1">
    <source>
        <dbReference type="SAM" id="Phobius"/>
    </source>
</evidence>
<dbReference type="RefSeq" id="WP_188840098.1">
    <property type="nucleotide sequence ID" value="NZ_BMOT01000002.1"/>
</dbReference>
<sequence>MFHSAVNPIIRLVFFPVLLLFYLQYSGAIMPFLSPVFVVILLTLMPSKPPINLSLKLLLILFFVSFVLVFLGGALHDTPTGYGLFCWGLFFWSFYRSHDNPKDIMASLISIVVIIMTVMNFQMGAQIDVLPWVMFKAFLIAIIVAYVSFWLFPGDEKDIAMDETHKEGAQTNLALIIFKATAMCLVLAVLIGVGSSQTILITLTISSMITIPIANDHRVFSYNKVVTTILGILFTLPIMLLSMCGLPTWVLIGVTIFCGLQLACYSIRKQCRFSVYQLLFTNFIVLTYQVIHHQGTDSLSAEFLRLLSVVIAILVGMLILSLTTQVAVPLAKEQPKAQTE</sequence>
<name>A0ABT0KZ36_9GAMM</name>